<dbReference type="GO" id="GO:0016788">
    <property type="term" value="F:hydrolase activity, acting on ester bonds"/>
    <property type="evidence" value="ECO:0007669"/>
    <property type="project" value="InterPro"/>
</dbReference>
<evidence type="ECO:0000259" key="2">
    <source>
        <dbReference type="Pfam" id="PF07463"/>
    </source>
</evidence>
<feature type="compositionally biased region" description="Basic residues" evidence="1">
    <location>
        <begin position="161"/>
        <end position="174"/>
    </location>
</feature>
<feature type="domain" description="HNH nuclease" evidence="3">
    <location>
        <begin position="74"/>
        <end position="117"/>
    </location>
</feature>
<dbReference type="Pfam" id="PF07463">
    <property type="entry name" value="NUMOD4"/>
    <property type="match status" value="1"/>
</dbReference>
<name>A0A0U1CX38_9MYCO</name>
<reference evidence="5" key="1">
    <citation type="submission" date="2015-03" db="EMBL/GenBank/DDBJ databases">
        <authorList>
            <person name="Urmite Genomes"/>
        </authorList>
    </citation>
    <scope>NUCLEOTIDE SEQUENCE [LARGE SCALE GENOMIC DNA]</scope>
    <source>
        <strain evidence="5">CSUR P1344</strain>
    </source>
</reference>
<evidence type="ECO:0000256" key="1">
    <source>
        <dbReference type="SAM" id="MobiDB-lite"/>
    </source>
</evidence>
<accession>A0A0U1CX38</accession>
<dbReference type="InterPro" id="IPR010902">
    <property type="entry name" value="NUMOD4"/>
</dbReference>
<dbReference type="AlphaFoldDB" id="A0A0U1CX38"/>
<dbReference type="EMBL" id="CTEC01000001">
    <property type="protein sequence ID" value="CQD03654.1"/>
    <property type="molecule type" value="Genomic_DNA"/>
</dbReference>
<dbReference type="Pfam" id="PF13392">
    <property type="entry name" value="HNH_3"/>
    <property type="match status" value="1"/>
</dbReference>
<dbReference type="SUPFAM" id="SSF54060">
    <property type="entry name" value="His-Me finger endonucleases"/>
    <property type="match status" value="1"/>
</dbReference>
<keyword evidence="5" id="KW-1185">Reference proteome</keyword>
<gene>
    <name evidence="4" type="ORF">BN000_00613</name>
</gene>
<evidence type="ECO:0000313" key="4">
    <source>
        <dbReference type="EMBL" id="CQD03654.1"/>
    </source>
</evidence>
<proteinExistence type="predicted"/>
<feature type="region of interest" description="Disordered" evidence="1">
    <location>
        <begin position="161"/>
        <end position="182"/>
    </location>
</feature>
<dbReference type="InterPro" id="IPR003615">
    <property type="entry name" value="HNH_nuc"/>
</dbReference>
<evidence type="ECO:0000313" key="5">
    <source>
        <dbReference type="Proteomes" id="UP000199601"/>
    </source>
</evidence>
<feature type="domain" description="NUMOD4" evidence="2">
    <location>
        <begin position="4"/>
        <end position="50"/>
    </location>
</feature>
<feature type="region of interest" description="Disordered" evidence="1">
    <location>
        <begin position="29"/>
        <end position="55"/>
    </location>
</feature>
<dbReference type="Gene3D" id="3.90.75.20">
    <property type="match status" value="1"/>
</dbReference>
<sequence>MPGENWLPVPGYAGLYSVSDHGRVYAHPHKRQCGHPGSAPQLRPGRMLKPNPVGTPRTHLSVALTKDGRRRHFKVHRLVMLAFVGPCPEGLETLHWDDDPENNRLSNLRYGTDSENQLDRVRNGRNSRANQTHCGSGHEFTLANTYRPPGQPRKRMCKQCMRDRKRSSRQRKSSLTHAGKVA</sequence>
<organism evidence="4 5">
    <name type="scientific">Mycobacterium europaeum</name>
    <dbReference type="NCBI Taxonomy" id="761804"/>
    <lineage>
        <taxon>Bacteria</taxon>
        <taxon>Bacillati</taxon>
        <taxon>Actinomycetota</taxon>
        <taxon>Actinomycetes</taxon>
        <taxon>Mycobacteriales</taxon>
        <taxon>Mycobacteriaceae</taxon>
        <taxon>Mycobacterium</taxon>
        <taxon>Mycobacterium simiae complex</taxon>
    </lineage>
</organism>
<protein>
    <submittedName>
        <fullName evidence="4">NUMOD4 motif protein</fullName>
    </submittedName>
</protein>
<evidence type="ECO:0000259" key="3">
    <source>
        <dbReference type="Pfam" id="PF13392"/>
    </source>
</evidence>
<dbReference type="InterPro" id="IPR044925">
    <property type="entry name" value="His-Me_finger_sf"/>
</dbReference>
<dbReference type="Proteomes" id="UP000199601">
    <property type="component" value="Unassembled WGS sequence"/>
</dbReference>